<evidence type="ECO:0000259" key="5">
    <source>
        <dbReference type="PROSITE" id="PS51755"/>
    </source>
</evidence>
<sequence length="507" mass="56503">MDVLCSLAQRQGEVVTRRQLIDMHWGSQFSGDESLTRAISRLRKTFKSAGAKEPYIETIPKRGYRLRQVVLGFEDQCGAVDDEPEEEVAAEAPDRTKDASMPPGYSVAVVPLRVSEGTAEAALAEEIGCDLVQMLSRAPNLRVAAYQGWCAENMGALGADELGRRLNVHYLVSGSVRRFAEKQTLRIELIDTISNRHIMSWKFEETAANFLSNLDDFILDLSTPIVCEIQIAEASLAHMREPDEMDARAAVRSTEILRQAYSSQRAAEIVAHLEDLITRDPDNGVVHASLAAQLTQNVVSGWSKTPPADFARAELHIKRALKIAPRDPDVLASAGIFAFMKRDDEAAVQFLERSLKANPNNPHALAVLGFQRGITIDHQAGIEMICTAEKRAIHHPRSSVWAMYRGCCHLAAQELDSARQALREAIDRNPNYHLPYVLLATALILEGRLAEARDMILGGREVNPEYTSCDWAGLLETFPELYRKYLKKSDLVKQICNVWINDMIVCQ</sequence>
<dbReference type="SUPFAM" id="SSF46894">
    <property type="entry name" value="C-terminal effector domain of the bipartite response regulators"/>
    <property type="match status" value="1"/>
</dbReference>
<reference evidence="6 7" key="2">
    <citation type="submission" date="2020-02" db="EMBL/GenBank/DDBJ databases">
        <title>Erythrobacter dongmakensis sp. nov., isolated from a tidal mudflat.</title>
        <authorList>
            <person name="Kim I.S."/>
        </authorList>
    </citation>
    <scope>NUCLEOTIDE SEQUENCE [LARGE SCALE GENOMIC DNA]</scope>
    <source>
        <strain evidence="6 7">GH3-10</strain>
    </source>
</reference>
<accession>A0A844XDM8</accession>
<evidence type="ECO:0000313" key="7">
    <source>
        <dbReference type="Proteomes" id="UP000461409"/>
    </source>
</evidence>
<protein>
    <submittedName>
        <fullName evidence="6">Tetratricopeptide repeat protein</fullName>
    </submittedName>
</protein>
<evidence type="ECO:0000256" key="1">
    <source>
        <dbReference type="ARBA" id="ARBA00023125"/>
    </source>
</evidence>
<dbReference type="InterPro" id="IPR036388">
    <property type="entry name" value="WH-like_DNA-bd_sf"/>
</dbReference>
<feature type="repeat" description="TPR" evidence="2">
    <location>
        <begin position="328"/>
        <end position="361"/>
    </location>
</feature>
<keyword evidence="2" id="KW-0802">TPR repeat</keyword>
<evidence type="ECO:0000313" key="6">
    <source>
        <dbReference type="EMBL" id="MWV28661.1"/>
    </source>
</evidence>
<dbReference type="InterPro" id="IPR001867">
    <property type="entry name" value="OmpR/PhoB-type_DNA-bd"/>
</dbReference>
<evidence type="ECO:0000256" key="2">
    <source>
        <dbReference type="PROSITE-ProRule" id="PRU00339"/>
    </source>
</evidence>
<dbReference type="InterPro" id="IPR011990">
    <property type="entry name" value="TPR-like_helical_dom_sf"/>
</dbReference>
<reference evidence="6 7" key="1">
    <citation type="submission" date="2019-12" db="EMBL/GenBank/DDBJ databases">
        <authorList>
            <person name="Lee S.D."/>
        </authorList>
    </citation>
    <scope>NUCLEOTIDE SEQUENCE [LARGE SCALE GENOMIC DNA]</scope>
    <source>
        <strain evidence="6 7">GH3-10</strain>
    </source>
</reference>
<dbReference type="Pfam" id="PF14559">
    <property type="entry name" value="TPR_19"/>
    <property type="match status" value="1"/>
</dbReference>
<dbReference type="EMBL" id="WUBR01000002">
    <property type="protein sequence ID" value="MWV28661.1"/>
    <property type="molecule type" value="Genomic_DNA"/>
</dbReference>
<dbReference type="PROSITE" id="PS50005">
    <property type="entry name" value="TPR"/>
    <property type="match status" value="1"/>
</dbReference>
<name>A0A844XDM8_9SPHN</name>
<organism evidence="6 7">
    <name type="scientific">Aurantiacibacter rhizosphaerae</name>
    <dbReference type="NCBI Taxonomy" id="2691582"/>
    <lineage>
        <taxon>Bacteria</taxon>
        <taxon>Pseudomonadati</taxon>
        <taxon>Pseudomonadota</taxon>
        <taxon>Alphaproteobacteria</taxon>
        <taxon>Sphingomonadales</taxon>
        <taxon>Erythrobacteraceae</taxon>
        <taxon>Aurantiacibacter</taxon>
    </lineage>
</organism>
<dbReference type="Pfam" id="PF13432">
    <property type="entry name" value="TPR_16"/>
    <property type="match status" value="1"/>
</dbReference>
<dbReference type="SMART" id="SM00862">
    <property type="entry name" value="Trans_reg_C"/>
    <property type="match status" value="1"/>
</dbReference>
<keyword evidence="1 3" id="KW-0238">DNA-binding</keyword>
<evidence type="ECO:0000256" key="4">
    <source>
        <dbReference type="SAM" id="MobiDB-lite"/>
    </source>
</evidence>
<dbReference type="CDD" id="cd00383">
    <property type="entry name" value="trans_reg_C"/>
    <property type="match status" value="1"/>
</dbReference>
<keyword evidence="7" id="KW-1185">Reference proteome</keyword>
<evidence type="ECO:0000256" key="3">
    <source>
        <dbReference type="PROSITE-ProRule" id="PRU01091"/>
    </source>
</evidence>
<feature type="region of interest" description="Disordered" evidence="4">
    <location>
        <begin position="82"/>
        <end position="101"/>
    </location>
</feature>
<feature type="domain" description="OmpR/PhoB-type" evidence="5">
    <location>
        <begin position="1"/>
        <end position="68"/>
    </location>
</feature>
<dbReference type="Gene3D" id="1.25.40.10">
    <property type="entry name" value="Tetratricopeptide repeat domain"/>
    <property type="match status" value="1"/>
</dbReference>
<feature type="DNA-binding region" description="OmpR/PhoB-type" evidence="3">
    <location>
        <begin position="1"/>
        <end position="68"/>
    </location>
</feature>
<dbReference type="Pfam" id="PF00486">
    <property type="entry name" value="Trans_reg_C"/>
    <property type="match status" value="1"/>
</dbReference>
<dbReference type="GO" id="GO:0006355">
    <property type="term" value="P:regulation of DNA-templated transcription"/>
    <property type="evidence" value="ECO:0007669"/>
    <property type="project" value="InterPro"/>
</dbReference>
<proteinExistence type="predicted"/>
<dbReference type="SMART" id="SM00028">
    <property type="entry name" value="TPR"/>
    <property type="match status" value="3"/>
</dbReference>
<dbReference type="SUPFAM" id="SSF48452">
    <property type="entry name" value="TPR-like"/>
    <property type="match status" value="1"/>
</dbReference>
<dbReference type="GO" id="GO:0000160">
    <property type="term" value="P:phosphorelay signal transduction system"/>
    <property type="evidence" value="ECO:0007669"/>
    <property type="project" value="InterPro"/>
</dbReference>
<dbReference type="AlphaFoldDB" id="A0A844XDM8"/>
<dbReference type="GO" id="GO:0003677">
    <property type="term" value="F:DNA binding"/>
    <property type="evidence" value="ECO:0007669"/>
    <property type="project" value="UniProtKB-UniRule"/>
</dbReference>
<dbReference type="PROSITE" id="PS51755">
    <property type="entry name" value="OMPR_PHOB"/>
    <property type="match status" value="1"/>
</dbReference>
<comment type="caution">
    <text evidence="6">The sequence shown here is derived from an EMBL/GenBank/DDBJ whole genome shotgun (WGS) entry which is preliminary data.</text>
</comment>
<dbReference type="Gene3D" id="1.10.10.10">
    <property type="entry name" value="Winged helix-like DNA-binding domain superfamily/Winged helix DNA-binding domain"/>
    <property type="match status" value="1"/>
</dbReference>
<dbReference type="InterPro" id="IPR019734">
    <property type="entry name" value="TPR_rpt"/>
</dbReference>
<gene>
    <name evidence="6" type="ORF">GRF63_12165</name>
</gene>
<dbReference type="InterPro" id="IPR016032">
    <property type="entry name" value="Sig_transdc_resp-reg_C-effctor"/>
</dbReference>
<dbReference type="Proteomes" id="UP000461409">
    <property type="component" value="Unassembled WGS sequence"/>
</dbReference>